<reference evidence="3" key="1">
    <citation type="submission" date="2018-08" db="EMBL/GenBank/DDBJ databases">
        <authorList>
            <person name="Rossello M."/>
        </authorList>
    </citation>
    <scope>NUCLEOTIDE SEQUENCE [LARGE SCALE GENOMIC DNA]</scope>
    <source>
        <strain evidence="3">cv. Chinese Spring</strain>
    </source>
</reference>
<dbReference type="Gramene" id="TraesMAC5D03G03157700.2">
    <property type="protein sequence ID" value="TraesMAC5D03G03157700.2"/>
    <property type="gene ID" value="TraesMAC5D03G03157700"/>
</dbReference>
<dbReference type="InterPro" id="IPR058517">
    <property type="entry name" value="DUF8204"/>
</dbReference>
<dbReference type="Gramene" id="TraesPARA_EIv1.0_1838660.2">
    <property type="protein sequence ID" value="TraesPARA_EIv1.0_1838660.2.CDS"/>
    <property type="gene ID" value="TraesPARA_EIv1.0_1838660"/>
</dbReference>
<dbReference type="STRING" id="4565.A0A3B6MVP4"/>
<dbReference type="Gramene" id="TraesCS5D03G0732000.1">
    <property type="protein sequence ID" value="TraesCS5D03G0732000.1.CDS"/>
    <property type="gene ID" value="TraesCS5D03G0732000"/>
</dbReference>
<dbReference type="Gramene" id="TraesARI5D03G03112430.2">
    <property type="protein sequence ID" value="TraesARI5D03G03112430.2"/>
    <property type="gene ID" value="TraesARI5D03G03112430"/>
</dbReference>
<evidence type="ECO:0000313" key="3">
    <source>
        <dbReference type="EnsemblPlants" id="TraesCS5D02G324900.1"/>
    </source>
</evidence>
<dbReference type="OMA" id="FRCCQES"/>
<dbReference type="PaxDb" id="4565-Traes_5DL_5AF1A3A17.2"/>
<feature type="region of interest" description="Disordered" evidence="1">
    <location>
        <begin position="125"/>
        <end position="158"/>
    </location>
</feature>
<dbReference type="OrthoDB" id="510712at2759"/>
<dbReference type="Gramene" id="TraesCS5D02G324900.1">
    <property type="protein sequence ID" value="TraesCS5D02G324900.1"/>
    <property type="gene ID" value="TraesCS5D02G324900"/>
</dbReference>
<feature type="compositionally biased region" description="Low complexity" evidence="1">
    <location>
        <begin position="141"/>
        <end position="153"/>
    </location>
</feature>
<evidence type="ECO:0000259" key="2">
    <source>
        <dbReference type="Pfam" id="PF26631"/>
    </source>
</evidence>
<organism evidence="3">
    <name type="scientific">Triticum aestivum</name>
    <name type="common">Wheat</name>
    <dbReference type="NCBI Taxonomy" id="4565"/>
    <lineage>
        <taxon>Eukaryota</taxon>
        <taxon>Viridiplantae</taxon>
        <taxon>Streptophyta</taxon>
        <taxon>Embryophyta</taxon>
        <taxon>Tracheophyta</taxon>
        <taxon>Spermatophyta</taxon>
        <taxon>Magnoliopsida</taxon>
        <taxon>Liliopsida</taxon>
        <taxon>Poales</taxon>
        <taxon>Poaceae</taxon>
        <taxon>BOP clade</taxon>
        <taxon>Pooideae</taxon>
        <taxon>Triticodae</taxon>
        <taxon>Triticeae</taxon>
        <taxon>Triticinae</taxon>
        <taxon>Triticum</taxon>
    </lineage>
</organism>
<dbReference type="Gramene" id="TraesCLE_scaffold_068397_01G000300.1">
    <property type="protein sequence ID" value="TraesCLE_scaffold_068397_01G000300.1"/>
    <property type="gene ID" value="TraesCLE_scaffold_068397_01G000300"/>
</dbReference>
<dbReference type="EnsemblPlants" id="TraesCS5D02G324900.1">
    <property type="protein sequence ID" value="TraesCS5D02G324900.1"/>
    <property type="gene ID" value="TraesCS5D02G324900"/>
</dbReference>
<dbReference type="Pfam" id="PF26631">
    <property type="entry name" value="DUF8204"/>
    <property type="match status" value="1"/>
</dbReference>
<accession>A0A3B6MVP4</accession>
<protein>
    <recommendedName>
        <fullName evidence="2">DUF8204 domain-containing protein</fullName>
    </recommendedName>
</protein>
<feature type="compositionally biased region" description="Low complexity" evidence="1">
    <location>
        <begin position="1"/>
        <end position="16"/>
    </location>
</feature>
<evidence type="ECO:0000256" key="1">
    <source>
        <dbReference type="SAM" id="MobiDB-lite"/>
    </source>
</evidence>
<dbReference type="Gramene" id="TraesLAC5D03G03114420.2">
    <property type="protein sequence ID" value="TraesLAC5D03G03114420.2"/>
    <property type="gene ID" value="TraesLAC5D03G03114420"/>
</dbReference>
<feature type="region of interest" description="Disordered" evidence="1">
    <location>
        <begin position="206"/>
        <end position="233"/>
    </location>
</feature>
<dbReference type="Gramene" id="TraesRN5D0100765900.1">
    <property type="protein sequence ID" value="TraesRN5D0100765900.1"/>
    <property type="gene ID" value="TraesRN5D0100765900"/>
</dbReference>
<name>A0A3B6MVP4_WHEAT</name>
<dbReference type="Gramene" id="TraesSYM5D03G03099040.2">
    <property type="protein sequence ID" value="TraesSYM5D03G03099040.2"/>
    <property type="gene ID" value="TraesSYM5D03G03099040"/>
</dbReference>
<proteinExistence type="predicted"/>
<feature type="region of interest" description="Disordered" evidence="1">
    <location>
        <begin position="1"/>
        <end position="27"/>
    </location>
</feature>
<dbReference type="PANTHER" id="PTHR34566">
    <property type="entry name" value="ALTERED INHERITANCE OF MITOCHONDRIA PROTEIN"/>
    <property type="match status" value="1"/>
</dbReference>
<dbReference type="Gramene" id="TraesNOR5D03G03188250.2">
    <property type="protein sequence ID" value="TraesNOR5D03G03188250.2"/>
    <property type="gene ID" value="TraesNOR5D03G03188250"/>
</dbReference>
<keyword evidence="4" id="KW-1185">Reference proteome</keyword>
<dbReference type="Gramene" id="TraesCAD_scaffold_074538_01G000300.1">
    <property type="protein sequence ID" value="TraesCAD_scaffold_074538_01G000300.1"/>
    <property type="gene ID" value="TraesCAD_scaffold_074538_01G000300"/>
</dbReference>
<reference evidence="3" key="2">
    <citation type="submission" date="2018-10" db="UniProtKB">
        <authorList>
            <consortium name="EnsemblPlants"/>
        </authorList>
    </citation>
    <scope>IDENTIFICATION</scope>
</reference>
<dbReference type="Gramene" id="TraesJUL5D03G03183660.2">
    <property type="protein sequence ID" value="TraesJUL5D03G03183660.2"/>
    <property type="gene ID" value="TraesJUL5D03G03183660"/>
</dbReference>
<evidence type="ECO:0000313" key="4">
    <source>
        <dbReference type="Proteomes" id="UP000019116"/>
    </source>
</evidence>
<dbReference type="Gramene" id="TraesROB_scaffold_069786_01G000100.1">
    <property type="protein sequence ID" value="TraesROB_scaffold_069786_01G000100.1"/>
    <property type="gene ID" value="TraesROB_scaffold_069786_01G000100"/>
</dbReference>
<feature type="domain" description="DUF8204" evidence="2">
    <location>
        <begin position="24"/>
        <end position="115"/>
    </location>
</feature>
<sequence>MGEASPESSGAAAGGPSIPGPPRKGKSCKGCLYYSSVLKSRGYNPICVGIPRSIPQVPGFVVEEPREEAAAQGHDLRQFKYACAGYSMFVDDRDAKSGENDAKALLPYCQGLELLVDSRMVERKSPAVEHASTRNPKPKEAAAAAATTQPQEQGQRPQLARQEFMARKVTVPIQLPPPPHLYAMMVSSDSVREWLFVVVQVQEERRAGGLRGRQEPQQNGQLHQAKRGGHIFP</sequence>
<feature type="compositionally biased region" description="Basic residues" evidence="1">
    <location>
        <begin position="224"/>
        <end position="233"/>
    </location>
</feature>
<dbReference type="Gramene" id="TraesLDM5D03G03163470.2">
    <property type="protein sequence ID" value="TraesLDM5D03G03163470.2"/>
    <property type="gene ID" value="TraesLDM5D03G03163470"/>
</dbReference>
<dbReference type="Gramene" id="TraesWEE_scaffold_054876_01G000300.1">
    <property type="protein sequence ID" value="TraesWEE_scaffold_054876_01G000300.1"/>
    <property type="gene ID" value="TraesWEE_scaffold_054876_01G000300"/>
</dbReference>
<dbReference type="PANTHER" id="PTHR34566:SF6">
    <property type="entry name" value="OS09G0530700 PROTEIN"/>
    <property type="match status" value="1"/>
</dbReference>
<dbReference type="Gramene" id="TraesSTA5D03G03149740.2">
    <property type="protein sequence ID" value="TraesSTA5D03G03149740.2"/>
    <property type="gene ID" value="TraesSTA5D03G03149740"/>
</dbReference>
<dbReference type="AlphaFoldDB" id="A0A3B6MVP4"/>
<dbReference type="Gramene" id="TraesJAG5D03G03156080.2">
    <property type="protein sequence ID" value="TraesJAG5D03G03156080.2"/>
    <property type="gene ID" value="TraesJAG5D03G03156080"/>
</dbReference>
<dbReference type="Proteomes" id="UP000019116">
    <property type="component" value="Chromosome 5D"/>
</dbReference>